<protein>
    <submittedName>
        <fullName evidence="1">Uncharacterized protein</fullName>
    </submittedName>
</protein>
<proteinExistence type="predicted"/>
<dbReference type="EMBL" id="CP012673">
    <property type="protein sequence ID" value="AUX39158.1"/>
    <property type="molecule type" value="Genomic_DNA"/>
</dbReference>
<evidence type="ECO:0000313" key="1">
    <source>
        <dbReference type="EMBL" id="AUX39158.1"/>
    </source>
</evidence>
<evidence type="ECO:0000313" key="2">
    <source>
        <dbReference type="Proteomes" id="UP000238348"/>
    </source>
</evidence>
<dbReference type="AlphaFoldDB" id="A0A2L0EIP2"/>
<name>A0A2L0EIP2_SORCE</name>
<dbReference type="Proteomes" id="UP000238348">
    <property type="component" value="Chromosome"/>
</dbReference>
<gene>
    <name evidence="1" type="ORF">SOCE26_005400</name>
</gene>
<reference evidence="1 2" key="1">
    <citation type="submission" date="2015-09" db="EMBL/GenBank/DDBJ databases">
        <title>Sorangium comparison.</title>
        <authorList>
            <person name="Zaburannyi N."/>
            <person name="Bunk B."/>
            <person name="Overmann J."/>
            <person name="Mueller R."/>
        </authorList>
    </citation>
    <scope>NUCLEOTIDE SEQUENCE [LARGE SCALE GENOMIC DNA]</scope>
    <source>
        <strain evidence="1 2">So ce26</strain>
    </source>
</reference>
<organism evidence="1 2">
    <name type="scientific">Sorangium cellulosum</name>
    <name type="common">Polyangium cellulosum</name>
    <dbReference type="NCBI Taxonomy" id="56"/>
    <lineage>
        <taxon>Bacteria</taxon>
        <taxon>Pseudomonadati</taxon>
        <taxon>Myxococcota</taxon>
        <taxon>Polyangia</taxon>
        <taxon>Polyangiales</taxon>
        <taxon>Polyangiaceae</taxon>
        <taxon>Sorangium</taxon>
    </lineage>
</organism>
<sequence>MRQVTWCAAACRGHQVTIRRVISASVCPVRPSDRVAKLTQTHRLRERPSCLCPLCPLCPPCPPCPPCVVVKCSLHWCHVGPRAPRLPCGAWSRGLAVPRPCPPSRFSRRCALFVLTLYSRAQVFRASATGRRARWPDGQAVGFSSLRIEELAAPVAAFRASMDPTARLGRVSHEIGRVRAAGVRVALIAWERCARAVRSPCTLLSTTRSWVPHSGYRMRAGAAPQPGAHAVFLVEPRWTF</sequence>
<accession>A0A2L0EIP2</accession>